<proteinExistence type="predicted"/>
<feature type="signal peptide" evidence="2">
    <location>
        <begin position="1"/>
        <end position="18"/>
    </location>
</feature>
<feature type="region of interest" description="Disordered" evidence="1">
    <location>
        <begin position="68"/>
        <end position="103"/>
    </location>
</feature>
<dbReference type="OMA" id="SYVVPKQ"/>
<dbReference type="EnsemblMetazoa" id="CJA04170.1">
    <property type="protein sequence ID" value="CJA04170.1"/>
    <property type="gene ID" value="WBGene00123374"/>
</dbReference>
<name>A0A8R1HQS6_CAEJA</name>
<dbReference type="PANTHER" id="PTHR35575:SF2">
    <property type="entry name" value="PRION-LIKE-(Q_N-RICH)-DOMAIN-BEARING PROTEIN"/>
    <property type="match status" value="1"/>
</dbReference>
<keyword evidence="2" id="KW-0732">Signal</keyword>
<evidence type="ECO:0000313" key="3">
    <source>
        <dbReference type="EnsemblMetazoa" id="CJA04170.1"/>
    </source>
</evidence>
<keyword evidence="4" id="KW-1185">Reference proteome</keyword>
<protein>
    <submittedName>
        <fullName evidence="3">Uncharacterized protein</fullName>
    </submittedName>
</protein>
<feature type="compositionally biased region" description="Basic residues" evidence="1">
    <location>
        <begin position="141"/>
        <end position="179"/>
    </location>
</feature>
<sequence>MFTRFLISSALLATVAQCGYPVASQGSYPTPPPPPPSDSYVVPKQTYPAPPAEYAQKYSAPIAPVSNAQAPAAPSYSGYSDNDVSVQSAPPAPLPDSQVSAFAPATPTFGGSVSSPGIAGGSALTYNTAAVSSSGSESSYRRRAKAKARARARAPTVHHRQFHRRQLQPIRRFQKKARQ</sequence>
<dbReference type="AlphaFoldDB" id="A0A8R1HQS6"/>
<feature type="region of interest" description="Disordered" evidence="1">
    <location>
        <begin position="24"/>
        <end position="47"/>
    </location>
</feature>
<reference evidence="3" key="2">
    <citation type="submission" date="2022-06" db="UniProtKB">
        <authorList>
            <consortium name="EnsemblMetazoa"/>
        </authorList>
    </citation>
    <scope>IDENTIFICATION</scope>
    <source>
        <strain evidence="3">DF5081</strain>
    </source>
</reference>
<feature type="chain" id="PRO_5035750535" evidence="2">
    <location>
        <begin position="19"/>
        <end position="179"/>
    </location>
</feature>
<organism evidence="3 4">
    <name type="scientific">Caenorhabditis japonica</name>
    <dbReference type="NCBI Taxonomy" id="281687"/>
    <lineage>
        <taxon>Eukaryota</taxon>
        <taxon>Metazoa</taxon>
        <taxon>Ecdysozoa</taxon>
        <taxon>Nematoda</taxon>
        <taxon>Chromadorea</taxon>
        <taxon>Rhabditida</taxon>
        <taxon>Rhabditina</taxon>
        <taxon>Rhabditomorpha</taxon>
        <taxon>Rhabditoidea</taxon>
        <taxon>Rhabditidae</taxon>
        <taxon>Peloderinae</taxon>
        <taxon>Caenorhabditis</taxon>
    </lineage>
</organism>
<dbReference type="Proteomes" id="UP000005237">
    <property type="component" value="Unassembled WGS sequence"/>
</dbReference>
<reference evidence="4" key="1">
    <citation type="submission" date="2010-08" db="EMBL/GenBank/DDBJ databases">
        <authorList>
            <consortium name="Caenorhabditis japonica Sequencing Consortium"/>
            <person name="Wilson R.K."/>
        </authorList>
    </citation>
    <scope>NUCLEOTIDE SEQUENCE [LARGE SCALE GENOMIC DNA]</scope>
    <source>
        <strain evidence="4">DF5081</strain>
    </source>
</reference>
<evidence type="ECO:0000256" key="1">
    <source>
        <dbReference type="SAM" id="MobiDB-lite"/>
    </source>
</evidence>
<feature type="compositionally biased region" description="Polar residues" evidence="1">
    <location>
        <begin position="77"/>
        <end position="88"/>
    </location>
</feature>
<feature type="region of interest" description="Disordered" evidence="1">
    <location>
        <begin position="130"/>
        <end position="179"/>
    </location>
</feature>
<accession>A0A8R1HQS6</accession>
<evidence type="ECO:0000256" key="2">
    <source>
        <dbReference type="SAM" id="SignalP"/>
    </source>
</evidence>
<dbReference type="PANTHER" id="PTHR35575">
    <property type="entry name" value="PROTEIN CBG23599-RELATED"/>
    <property type="match status" value="1"/>
</dbReference>
<evidence type="ECO:0000313" key="4">
    <source>
        <dbReference type="Proteomes" id="UP000005237"/>
    </source>
</evidence>